<protein>
    <submittedName>
        <fullName evidence="1">Uncharacterized protein</fullName>
    </submittedName>
</protein>
<dbReference type="Proteomes" id="UP001497680">
    <property type="component" value="Unassembled WGS sequence"/>
</dbReference>
<reference evidence="1 2" key="1">
    <citation type="journal article" date="2022" name="New Phytol.">
        <title>Ecological generalism drives hyperdiversity of secondary metabolite gene clusters in xylarialean endophytes.</title>
        <authorList>
            <person name="Franco M.E.E."/>
            <person name="Wisecaver J.H."/>
            <person name="Arnold A.E."/>
            <person name="Ju Y.M."/>
            <person name="Slot J.C."/>
            <person name="Ahrendt S."/>
            <person name="Moore L.P."/>
            <person name="Eastman K.E."/>
            <person name="Scott K."/>
            <person name="Konkel Z."/>
            <person name="Mondo S.J."/>
            <person name="Kuo A."/>
            <person name="Hayes R.D."/>
            <person name="Haridas S."/>
            <person name="Andreopoulos B."/>
            <person name="Riley R."/>
            <person name="LaButti K."/>
            <person name="Pangilinan J."/>
            <person name="Lipzen A."/>
            <person name="Amirebrahimi M."/>
            <person name="Yan J."/>
            <person name="Adam C."/>
            <person name="Keymanesh K."/>
            <person name="Ng V."/>
            <person name="Louie K."/>
            <person name="Northen T."/>
            <person name="Drula E."/>
            <person name="Henrissat B."/>
            <person name="Hsieh H.M."/>
            <person name="Youens-Clark K."/>
            <person name="Lutzoni F."/>
            <person name="Miadlikowska J."/>
            <person name="Eastwood D.C."/>
            <person name="Hamelin R.C."/>
            <person name="Grigoriev I.V."/>
            <person name="U'Ren J.M."/>
        </authorList>
    </citation>
    <scope>NUCLEOTIDE SEQUENCE [LARGE SCALE GENOMIC DNA]</scope>
    <source>
        <strain evidence="1 2">ER1909</strain>
    </source>
</reference>
<dbReference type="EMBL" id="MU394287">
    <property type="protein sequence ID" value="KAI6091246.1"/>
    <property type="molecule type" value="Genomic_DNA"/>
</dbReference>
<sequence>MASITISPELPRNDVILLRNLADDIERCQQKAGPPPSSNGSAKSSGGIAQRKPSASGQEAANGSAGRYISPTRDADDLSRMKALNDPSSQDFEPTVFSSVDLQDLETRLHPVIYRHILLPYIKWAQGIARHPSDVVMITHLILYFTTSIPSAIWLYYHFTYLHGILHFALQFYYLGTYTLMMHQHIHGGGILNKKSSLIHLFDVAFPYITDPLMGHTWNTYYYHHVKHHHVEGNGPDDLSSTLRYQRDDVWHFLHYVGRFYFLIWFDLPRYFLRKGRRTSALKTFFWEISNYLTLFTLYKINARPTFFVFLLPLMLLRAGLMVGNWGQHALVDPDEPDSDYRSSITLIDVPSNRYCYNDGYHTSHHLNPRRHWREHPVHFLEKKGTYGAEHALVFHGIDYLEITIRVLLKHYDYLAARLVPIGDRQMAMTPAERADLLRSCTRRFSEEEIAEKFRRAEVM</sequence>
<evidence type="ECO:0000313" key="1">
    <source>
        <dbReference type="EMBL" id="KAI6091246.1"/>
    </source>
</evidence>
<comment type="caution">
    <text evidence="1">The sequence shown here is derived from an EMBL/GenBank/DDBJ whole genome shotgun (WGS) entry which is preliminary data.</text>
</comment>
<proteinExistence type="predicted"/>
<organism evidence="1 2">
    <name type="scientific">Hypoxylon rubiginosum</name>
    <dbReference type="NCBI Taxonomy" id="110542"/>
    <lineage>
        <taxon>Eukaryota</taxon>
        <taxon>Fungi</taxon>
        <taxon>Dikarya</taxon>
        <taxon>Ascomycota</taxon>
        <taxon>Pezizomycotina</taxon>
        <taxon>Sordariomycetes</taxon>
        <taxon>Xylariomycetidae</taxon>
        <taxon>Xylariales</taxon>
        <taxon>Hypoxylaceae</taxon>
        <taxon>Hypoxylon</taxon>
    </lineage>
</organism>
<accession>A0ACC0DEK0</accession>
<evidence type="ECO:0000313" key="2">
    <source>
        <dbReference type="Proteomes" id="UP001497680"/>
    </source>
</evidence>
<name>A0ACC0DEK0_9PEZI</name>
<gene>
    <name evidence="1" type="ORF">F4821DRAFT_226782</name>
</gene>
<keyword evidence="2" id="KW-1185">Reference proteome</keyword>